<dbReference type="AlphaFoldDB" id="A0A437MAM3"/>
<keyword evidence="1" id="KW-0238">DNA-binding</keyword>
<organism evidence="1 2">
    <name type="scientific">Sphingomonas crocodyli</name>
    <dbReference type="NCBI Taxonomy" id="1979270"/>
    <lineage>
        <taxon>Bacteria</taxon>
        <taxon>Pseudomonadati</taxon>
        <taxon>Pseudomonadota</taxon>
        <taxon>Alphaproteobacteria</taxon>
        <taxon>Sphingomonadales</taxon>
        <taxon>Sphingomonadaceae</taxon>
        <taxon>Sphingomonas</taxon>
    </lineage>
</organism>
<sequence length="127" mass="14078">MTVADYTSTHARISALALAMPQATETVSHGSPAWRIGEKGKMFAYLWHNHHGDGISAVLVKTSGPEHQAMLIEADPDIHYSPPYLGPSYWIGVRLDVGETDWDQVEHRIRESWKLVAPTKLLAAFGD</sequence>
<accession>A0A437MAM3</accession>
<evidence type="ECO:0000313" key="1">
    <source>
        <dbReference type="EMBL" id="RVT94691.1"/>
    </source>
</evidence>
<dbReference type="RefSeq" id="WP_127744266.1">
    <property type="nucleotide sequence ID" value="NZ_SACN01000001.1"/>
</dbReference>
<comment type="caution">
    <text evidence="1">The sequence shown here is derived from an EMBL/GenBank/DDBJ whole genome shotgun (WGS) entry which is preliminary data.</text>
</comment>
<dbReference type="Proteomes" id="UP000282971">
    <property type="component" value="Unassembled WGS sequence"/>
</dbReference>
<gene>
    <name evidence="1" type="ORF">EOD43_12920</name>
</gene>
<name>A0A437MAM3_9SPHN</name>
<reference evidence="1 2" key="1">
    <citation type="submission" date="2019-01" db="EMBL/GenBank/DDBJ databases">
        <authorList>
            <person name="Chen W.-M."/>
        </authorList>
    </citation>
    <scope>NUCLEOTIDE SEQUENCE [LARGE SCALE GENOMIC DNA]</scope>
    <source>
        <strain evidence="1 2">CCP-7</strain>
    </source>
</reference>
<dbReference type="EMBL" id="SACN01000001">
    <property type="protein sequence ID" value="RVT94691.1"/>
    <property type="molecule type" value="Genomic_DNA"/>
</dbReference>
<proteinExistence type="predicted"/>
<dbReference type="Gene3D" id="3.90.1150.30">
    <property type="match status" value="1"/>
</dbReference>
<dbReference type="GO" id="GO:0003677">
    <property type="term" value="F:DNA binding"/>
    <property type="evidence" value="ECO:0007669"/>
    <property type="project" value="UniProtKB-KW"/>
</dbReference>
<dbReference type="SUPFAM" id="SSF142906">
    <property type="entry name" value="YjbR-like"/>
    <property type="match status" value="1"/>
</dbReference>
<keyword evidence="2" id="KW-1185">Reference proteome</keyword>
<dbReference type="InterPro" id="IPR038056">
    <property type="entry name" value="YjbR-like_sf"/>
</dbReference>
<dbReference type="InterPro" id="IPR058532">
    <property type="entry name" value="YjbR/MT2646/Rv2570-like"/>
</dbReference>
<dbReference type="Pfam" id="PF04237">
    <property type="entry name" value="YjbR"/>
    <property type="match status" value="1"/>
</dbReference>
<protein>
    <submittedName>
        <fullName evidence="1">MmcQ/YjbR family DNA-binding protein</fullName>
    </submittedName>
</protein>
<dbReference type="OrthoDB" id="277063at2"/>
<evidence type="ECO:0000313" key="2">
    <source>
        <dbReference type="Proteomes" id="UP000282971"/>
    </source>
</evidence>